<evidence type="ECO:0000256" key="2">
    <source>
        <dbReference type="ARBA" id="ARBA00022729"/>
    </source>
</evidence>
<name>A0A7K1L058_9ACTN</name>
<protein>
    <recommendedName>
        <fullName evidence="6">Heparinase II/III-like C-terminal domain-containing protein</fullName>
    </recommendedName>
</protein>
<reference evidence="7 8" key="1">
    <citation type="submission" date="2019-11" db="EMBL/GenBank/DDBJ databases">
        <authorList>
            <person name="Cao P."/>
        </authorList>
    </citation>
    <scope>NUCLEOTIDE SEQUENCE [LARGE SCALE GENOMIC DNA]</scope>
    <source>
        <strain evidence="7 8">NEAU-AAG5</strain>
    </source>
</reference>
<evidence type="ECO:0000259" key="6">
    <source>
        <dbReference type="Pfam" id="PF07940"/>
    </source>
</evidence>
<keyword evidence="4" id="KW-0456">Lyase</keyword>
<comment type="caution">
    <text evidence="7">The sequence shown here is derived from an EMBL/GenBank/DDBJ whole genome shotgun (WGS) entry which is preliminary data.</text>
</comment>
<feature type="domain" description="Heparinase II/III-like C-terminal" evidence="6">
    <location>
        <begin position="355"/>
        <end position="570"/>
    </location>
</feature>
<dbReference type="InterPro" id="IPR012480">
    <property type="entry name" value="Hepar_II_III_C"/>
</dbReference>
<gene>
    <name evidence="7" type="ORF">GNZ18_14555</name>
</gene>
<sequence length="639" mass="68568">MHKRSSGKSRRAGGTAAGRAAGGFAAAVALSALVTACSGSTGSAPFGPASPGGPEGGVSAHAGSGSRAKCLGFNGLDGLNPAAEVRAGRFRIPGSAATRVATGTDVDWGLDPFNDRTWQLWLHSLEWLGGAIKEYERTRDPSDLDLAAGIARDWLADNAGPERFDEHRRESISEGTKFRLATLVCLRRYRSGRWLDEAIARHAEWLADPRHYSGPWNHGTDESMILMTAGCGIGRTDLIDTGQRRLLDSMLAPPGGARPAIDEEGANNEQSTHYSVYNRGRWRLAFAVMRQCGRPAPRELLDRHRRMDEFIAFQTTPAGDQLQIGESYAARASDISALGNGPLRYVATGGAKGTPPRERARVYQAGYVMGRSGWGRQGRRFADEMSYTARFGPGRYAHGQNDHMALTFHALGRDIIVPSGHIGYSDPQWNTWLRSPDAHSALVVRGAEFDPKAATELTAHRFLRGADTFRFTDTAFAGTTRSRSVLAASDPDALLVLDDAASAGSVPVEQLWHLPAGFTAVPDGTGAVAAAGKVRVHFLQIPLPGTAPLPARITRGSLKPPQGWMVPAPRKTLPAPVVSFPAEGLKVRMLTLIAPVRGEERPQVRTAALPGGGLRVEARFSGRRLTAEAAPDGTLRRLP</sequence>
<evidence type="ECO:0000256" key="5">
    <source>
        <dbReference type="SAM" id="MobiDB-lite"/>
    </source>
</evidence>
<dbReference type="SUPFAM" id="SSF48230">
    <property type="entry name" value="Chondroitin AC/alginate lyase"/>
    <property type="match status" value="1"/>
</dbReference>
<dbReference type="GO" id="GO:0042597">
    <property type="term" value="C:periplasmic space"/>
    <property type="evidence" value="ECO:0007669"/>
    <property type="project" value="UniProtKB-SubCell"/>
</dbReference>
<dbReference type="PANTHER" id="PTHR39210:SF1">
    <property type="entry name" value="HEPARIN-SULFATE LYASE"/>
    <property type="match status" value="1"/>
</dbReference>
<dbReference type="Gene3D" id="2.70.98.70">
    <property type="match status" value="1"/>
</dbReference>
<keyword evidence="3" id="KW-0574">Periplasm</keyword>
<dbReference type="Gene3D" id="1.50.10.100">
    <property type="entry name" value="Chondroitin AC/alginate lyase"/>
    <property type="match status" value="1"/>
</dbReference>
<evidence type="ECO:0000313" key="8">
    <source>
        <dbReference type="Proteomes" id="UP000432015"/>
    </source>
</evidence>
<keyword evidence="8" id="KW-1185">Reference proteome</keyword>
<comment type="subcellular location">
    <subcellularLocation>
        <location evidence="1">Periplasm</location>
    </subcellularLocation>
</comment>
<keyword evidence="2" id="KW-0732">Signal</keyword>
<feature type="region of interest" description="Disordered" evidence="5">
    <location>
        <begin position="42"/>
        <end position="61"/>
    </location>
</feature>
<dbReference type="Proteomes" id="UP000432015">
    <property type="component" value="Unassembled WGS sequence"/>
</dbReference>
<evidence type="ECO:0000256" key="1">
    <source>
        <dbReference type="ARBA" id="ARBA00004418"/>
    </source>
</evidence>
<evidence type="ECO:0000256" key="4">
    <source>
        <dbReference type="ARBA" id="ARBA00023239"/>
    </source>
</evidence>
<dbReference type="AlphaFoldDB" id="A0A7K1L058"/>
<dbReference type="PANTHER" id="PTHR39210">
    <property type="entry name" value="HEPARIN-SULFATE LYASE"/>
    <property type="match status" value="1"/>
</dbReference>
<dbReference type="InterPro" id="IPR008929">
    <property type="entry name" value="Chondroitin_lyas"/>
</dbReference>
<dbReference type="GO" id="GO:0016829">
    <property type="term" value="F:lyase activity"/>
    <property type="evidence" value="ECO:0007669"/>
    <property type="project" value="UniProtKB-KW"/>
</dbReference>
<dbReference type="EMBL" id="WOFH01000004">
    <property type="protein sequence ID" value="MUN37822.1"/>
    <property type="molecule type" value="Genomic_DNA"/>
</dbReference>
<organism evidence="7 8">
    <name type="scientific">Actinomadura litoris</name>
    <dbReference type="NCBI Taxonomy" id="2678616"/>
    <lineage>
        <taxon>Bacteria</taxon>
        <taxon>Bacillati</taxon>
        <taxon>Actinomycetota</taxon>
        <taxon>Actinomycetes</taxon>
        <taxon>Streptosporangiales</taxon>
        <taxon>Thermomonosporaceae</taxon>
        <taxon>Actinomadura</taxon>
    </lineage>
</organism>
<evidence type="ECO:0000256" key="3">
    <source>
        <dbReference type="ARBA" id="ARBA00022764"/>
    </source>
</evidence>
<proteinExistence type="predicted"/>
<dbReference type="Pfam" id="PF07940">
    <property type="entry name" value="Hepar_II_III_C"/>
    <property type="match status" value="1"/>
</dbReference>
<accession>A0A7K1L058</accession>
<dbReference type="RefSeq" id="WP_156216887.1">
    <property type="nucleotide sequence ID" value="NZ_WOFH01000004.1"/>
</dbReference>
<evidence type="ECO:0000313" key="7">
    <source>
        <dbReference type="EMBL" id="MUN37822.1"/>
    </source>
</evidence>